<comment type="caution">
    <text evidence="2">The sequence shown here is derived from an EMBL/GenBank/DDBJ whole genome shotgun (WGS) entry which is preliminary data.</text>
</comment>
<name>A0A7C5JXE9_THELI</name>
<feature type="transmembrane region" description="Helical" evidence="1">
    <location>
        <begin position="6"/>
        <end position="25"/>
    </location>
</feature>
<dbReference type="Proteomes" id="UP000886217">
    <property type="component" value="Unassembled WGS sequence"/>
</dbReference>
<dbReference type="AlphaFoldDB" id="A0A7C5JXE9"/>
<proteinExistence type="predicted"/>
<organism evidence="2">
    <name type="scientific">Thermococcus litoralis</name>
    <dbReference type="NCBI Taxonomy" id="2265"/>
    <lineage>
        <taxon>Archaea</taxon>
        <taxon>Methanobacteriati</taxon>
        <taxon>Methanobacteriota</taxon>
        <taxon>Thermococci</taxon>
        <taxon>Thermococcales</taxon>
        <taxon>Thermococcaceae</taxon>
        <taxon>Thermococcus</taxon>
    </lineage>
</organism>
<gene>
    <name evidence="2" type="ORF">ENL40_07145</name>
</gene>
<evidence type="ECO:0000256" key="1">
    <source>
        <dbReference type="SAM" id="Phobius"/>
    </source>
</evidence>
<protein>
    <submittedName>
        <fullName evidence="2">Hydrogenase</fullName>
    </submittedName>
</protein>
<dbReference type="EMBL" id="DRTU01000292">
    <property type="protein sequence ID" value="HHI01219.1"/>
    <property type="molecule type" value="Genomic_DNA"/>
</dbReference>
<accession>A0A7C5JXE9</accession>
<reference evidence="2" key="1">
    <citation type="journal article" date="2020" name="mSystems">
        <title>Genome- and Community-Level Interaction Insights into Carbon Utilization and Element Cycling Functions of Hydrothermarchaeota in Hydrothermal Sediment.</title>
        <authorList>
            <person name="Zhou Z."/>
            <person name="Liu Y."/>
            <person name="Xu W."/>
            <person name="Pan J."/>
            <person name="Luo Z.H."/>
            <person name="Li M."/>
        </authorList>
    </citation>
    <scope>NUCLEOTIDE SEQUENCE [LARGE SCALE GENOMIC DNA]</scope>
    <source>
        <strain evidence="2">HyVt-93</strain>
    </source>
</reference>
<evidence type="ECO:0000313" key="2">
    <source>
        <dbReference type="EMBL" id="HHI01219.1"/>
    </source>
</evidence>
<sequence length="115" mass="13194">MFGYWDALYFLYAFLIGLIISYLLMKWAEKVSMGTRRTGDGTKIYISGEDQDKVIPHFEHLSGYFTGRHVMWGLIRGVHRMFLVFRREHTGLLTDYVAYLLITIAIVLGALVIGG</sequence>
<keyword evidence="1" id="KW-0812">Transmembrane</keyword>
<feature type="transmembrane region" description="Helical" evidence="1">
    <location>
        <begin position="96"/>
        <end position="114"/>
    </location>
</feature>
<keyword evidence="1" id="KW-0472">Membrane</keyword>
<keyword evidence="1" id="KW-1133">Transmembrane helix</keyword>